<dbReference type="Proteomes" id="UP000594464">
    <property type="component" value="Chromosome"/>
</dbReference>
<gene>
    <name evidence="1" type="ORF">G3M78_02780</name>
</gene>
<name>A0A7T0C0N0_9BACT</name>
<dbReference type="KEGG" id="nva:G3M78_02780"/>
<dbReference type="EMBL" id="CP048620">
    <property type="protein sequence ID" value="QPJ64376.1"/>
    <property type="molecule type" value="Genomic_DNA"/>
</dbReference>
<proteinExistence type="predicted"/>
<accession>A0A7T0C0N0</accession>
<dbReference type="AlphaFoldDB" id="A0A7T0C0N0"/>
<reference evidence="2" key="1">
    <citation type="submission" date="2020-02" db="EMBL/GenBank/DDBJ databases">
        <title>Genomic and physiological characterization of two novel Nitrospinaceae genera.</title>
        <authorList>
            <person name="Mueller A.J."/>
            <person name="Jung M.-Y."/>
            <person name="Strachan C.R."/>
            <person name="Herbold C.W."/>
            <person name="Kirkegaard R.H."/>
            <person name="Daims H."/>
        </authorList>
    </citation>
    <scope>NUCLEOTIDE SEQUENCE [LARGE SCALE GENOMIC DNA]</scope>
</reference>
<evidence type="ECO:0000313" key="1">
    <source>
        <dbReference type="EMBL" id="QPJ64376.1"/>
    </source>
</evidence>
<sequence>MHWKTAEQIANHYDLDATYDADCIQFDIWLALPYLKGETTKALPRSQQCLHLNHAIEAQASFSLDLSSPTAFVNDCQFALTDMILTRANSLRPVFQLSYLPPRKELQLLFLRPGNYRLTFCRPWTQQKEELNLKITPATQSPAPSNFSPSLKISSWIDGDLPLR</sequence>
<organism evidence="1 2">
    <name type="scientific">Candidatus Nitrohelix vancouverensis</name>
    <dbReference type="NCBI Taxonomy" id="2705534"/>
    <lineage>
        <taxon>Bacteria</taxon>
        <taxon>Pseudomonadati</taxon>
        <taxon>Nitrospinota/Tectimicrobiota group</taxon>
        <taxon>Nitrospinota</taxon>
        <taxon>Nitrospinia</taxon>
        <taxon>Nitrospinales</taxon>
        <taxon>Nitrospinaceae</taxon>
        <taxon>Candidatus Nitrohelix</taxon>
    </lineage>
</organism>
<protein>
    <submittedName>
        <fullName evidence="1">Uncharacterized protein</fullName>
    </submittedName>
</protein>
<evidence type="ECO:0000313" key="2">
    <source>
        <dbReference type="Proteomes" id="UP000594464"/>
    </source>
</evidence>